<dbReference type="AlphaFoldDB" id="A0AAE1NIT7"/>
<dbReference type="PANTHER" id="PTHR23278">
    <property type="entry name" value="SIDESTEP PROTEIN"/>
    <property type="match status" value="1"/>
</dbReference>
<dbReference type="PANTHER" id="PTHR23278:SF4">
    <property type="entry name" value="SIDESTEP, ISOFORM C"/>
    <property type="match status" value="1"/>
</dbReference>
<dbReference type="InterPro" id="IPR013783">
    <property type="entry name" value="Ig-like_fold"/>
</dbReference>
<reference evidence="2" key="1">
    <citation type="submission" date="2023-11" db="EMBL/GenBank/DDBJ databases">
        <title>Genome assemblies of two species of porcelain crab, Petrolisthes cinctipes and Petrolisthes manimaculis (Anomura: Porcellanidae).</title>
        <authorList>
            <person name="Angst P."/>
        </authorList>
    </citation>
    <scope>NUCLEOTIDE SEQUENCE</scope>
    <source>
        <strain evidence="2">PB745_02</strain>
        <tissue evidence="2">Gill</tissue>
    </source>
</reference>
<dbReference type="SUPFAM" id="SSF48726">
    <property type="entry name" value="Immunoglobulin"/>
    <property type="match status" value="2"/>
</dbReference>
<proteinExistence type="predicted"/>
<dbReference type="CDD" id="cd00096">
    <property type="entry name" value="Ig"/>
    <property type="match status" value="1"/>
</dbReference>
<comment type="caution">
    <text evidence="2">The sequence shown here is derived from an EMBL/GenBank/DDBJ whole genome shotgun (WGS) entry which is preliminary data.</text>
</comment>
<dbReference type="EMBL" id="JAWZYT010005583">
    <property type="protein sequence ID" value="KAK4290171.1"/>
    <property type="molecule type" value="Genomic_DNA"/>
</dbReference>
<dbReference type="PROSITE" id="PS50835">
    <property type="entry name" value="IG_LIKE"/>
    <property type="match status" value="1"/>
</dbReference>
<name>A0AAE1NIT7_9EUCA</name>
<organism evidence="2 3">
    <name type="scientific">Petrolisthes manimaculis</name>
    <dbReference type="NCBI Taxonomy" id="1843537"/>
    <lineage>
        <taxon>Eukaryota</taxon>
        <taxon>Metazoa</taxon>
        <taxon>Ecdysozoa</taxon>
        <taxon>Arthropoda</taxon>
        <taxon>Crustacea</taxon>
        <taxon>Multicrustacea</taxon>
        <taxon>Malacostraca</taxon>
        <taxon>Eumalacostraca</taxon>
        <taxon>Eucarida</taxon>
        <taxon>Decapoda</taxon>
        <taxon>Pleocyemata</taxon>
        <taxon>Anomura</taxon>
        <taxon>Galatheoidea</taxon>
        <taxon>Porcellanidae</taxon>
        <taxon>Petrolisthes</taxon>
    </lineage>
</organism>
<dbReference type="InterPro" id="IPR007110">
    <property type="entry name" value="Ig-like_dom"/>
</dbReference>
<feature type="domain" description="Ig-like" evidence="1">
    <location>
        <begin position="36"/>
        <end position="124"/>
    </location>
</feature>
<dbReference type="InterPro" id="IPR036179">
    <property type="entry name" value="Ig-like_dom_sf"/>
</dbReference>
<evidence type="ECO:0000313" key="3">
    <source>
        <dbReference type="Proteomes" id="UP001292094"/>
    </source>
</evidence>
<evidence type="ECO:0000259" key="1">
    <source>
        <dbReference type="PROSITE" id="PS50835"/>
    </source>
</evidence>
<accession>A0AAE1NIT7</accession>
<keyword evidence="3" id="KW-1185">Reference proteome</keyword>
<gene>
    <name evidence="2" type="ORF">Pmani_036916</name>
</gene>
<sequence length="184" mass="19781">MQQVRREGSGRYQCSASNVEGDTLSSPVNITIKYTPRCAVSPSLRGVGLMEPLNVTCRVDADPPDVTFSWTFNNSVRREQSKVLPSQRFSSEGLVSVLYYTPISERDYGTLLCYASNSVGTQVSPCSFTVISAGPPEEVSGCSVDNVTSHSASITCTPGFNGGLPQQFLLQETDQQLVQLTAGA</sequence>
<dbReference type="Proteomes" id="UP001292094">
    <property type="component" value="Unassembled WGS sequence"/>
</dbReference>
<evidence type="ECO:0000313" key="2">
    <source>
        <dbReference type="EMBL" id="KAK4290171.1"/>
    </source>
</evidence>
<protein>
    <recommendedName>
        <fullName evidence="1">Ig-like domain-containing protein</fullName>
    </recommendedName>
</protein>
<dbReference type="Pfam" id="PF13927">
    <property type="entry name" value="Ig_3"/>
    <property type="match status" value="1"/>
</dbReference>
<dbReference type="Gene3D" id="2.60.40.10">
    <property type="entry name" value="Immunoglobulins"/>
    <property type="match status" value="2"/>
</dbReference>